<evidence type="ECO:0000256" key="4">
    <source>
        <dbReference type="ARBA" id="ARBA00022993"/>
    </source>
</evidence>
<accession>A0A2Z3H2E6</accession>
<protein>
    <recommendedName>
        <fullName evidence="5 6">Dephospho-CoA kinase</fullName>
        <ecNumber evidence="5 6">2.7.1.24</ecNumber>
    </recommendedName>
    <alternativeName>
        <fullName evidence="5">Dephosphocoenzyme A kinase</fullName>
    </alternativeName>
</protein>
<dbReference type="GO" id="GO:0015937">
    <property type="term" value="P:coenzyme A biosynthetic process"/>
    <property type="evidence" value="ECO:0007669"/>
    <property type="project" value="UniProtKB-UniRule"/>
</dbReference>
<keyword evidence="8" id="KW-1185">Reference proteome</keyword>
<sequence length="222" mass="24390">MTTTRTSERERRLSFKYGPKPVVGLIGAIGAGKSTAARCFTGRGGQVIDADALGHEALRQPEIVAALMKRWGERIVREDGSLDRREIGRIVFADRNERSALEATVFPYINRRTQTEISAAQANPDVGFVVLDAAVLLEAGWGDLVDTLAYVDAPREMRSVRLAARSGWDEAELTARESAQWSAEAKKARADTVLVNDGSRDELQAQVDRFVAQFCNVNGVRL</sequence>
<dbReference type="HAMAP" id="MF_00376">
    <property type="entry name" value="Dephospho_CoA_kinase"/>
    <property type="match status" value="1"/>
</dbReference>
<reference evidence="7 8" key="1">
    <citation type="submission" date="2018-01" db="EMBL/GenBank/DDBJ databases">
        <title>G. obscuriglobus.</title>
        <authorList>
            <person name="Franke J."/>
            <person name="Blomberg W."/>
            <person name="Selmecki A."/>
        </authorList>
    </citation>
    <scope>NUCLEOTIDE SEQUENCE [LARGE SCALE GENOMIC DNA]</scope>
    <source>
        <strain evidence="7 8">DSM 5831</strain>
    </source>
</reference>
<evidence type="ECO:0000313" key="8">
    <source>
        <dbReference type="Proteomes" id="UP000245802"/>
    </source>
</evidence>
<evidence type="ECO:0000313" key="7">
    <source>
        <dbReference type="EMBL" id="AWM38502.1"/>
    </source>
</evidence>
<evidence type="ECO:0000256" key="2">
    <source>
        <dbReference type="ARBA" id="ARBA00022741"/>
    </source>
</evidence>
<dbReference type="GO" id="GO:0004140">
    <property type="term" value="F:dephospho-CoA kinase activity"/>
    <property type="evidence" value="ECO:0007669"/>
    <property type="project" value="UniProtKB-UniRule"/>
</dbReference>
<organism evidence="7 8">
    <name type="scientific">Gemmata obscuriglobus</name>
    <dbReference type="NCBI Taxonomy" id="114"/>
    <lineage>
        <taxon>Bacteria</taxon>
        <taxon>Pseudomonadati</taxon>
        <taxon>Planctomycetota</taxon>
        <taxon>Planctomycetia</taxon>
        <taxon>Gemmatales</taxon>
        <taxon>Gemmataceae</taxon>
        <taxon>Gemmata</taxon>
    </lineage>
</organism>
<dbReference type="AlphaFoldDB" id="A0A2Z3H2E6"/>
<feature type="binding site" evidence="5">
    <location>
        <begin position="30"/>
        <end position="35"/>
    </location>
    <ligand>
        <name>ATP</name>
        <dbReference type="ChEBI" id="CHEBI:30616"/>
    </ligand>
</feature>
<comment type="subcellular location">
    <subcellularLocation>
        <location evidence="5">Cytoplasm</location>
    </subcellularLocation>
</comment>
<dbReference type="PROSITE" id="PS51219">
    <property type="entry name" value="DPCK"/>
    <property type="match status" value="1"/>
</dbReference>
<keyword evidence="3 5" id="KW-0067">ATP-binding</keyword>
<evidence type="ECO:0000256" key="5">
    <source>
        <dbReference type="HAMAP-Rule" id="MF_00376"/>
    </source>
</evidence>
<dbReference type="EMBL" id="CP025958">
    <property type="protein sequence ID" value="AWM38502.1"/>
    <property type="molecule type" value="Genomic_DNA"/>
</dbReference>
<comment type="similarity">
    <text evidence="1 5">Belongs to the CoaE family.</text>
</comment>
<dbReference type="OrthoDB" id="9812943at2"/>
<comment type="function">
    <text evidence="5">Catalyzes the phosphorylation of the 3'-hydroxyl group of dephosphocoenzyme A to form coenzyme A.</text>
</comment>
<keyword evidence="5 7" id="KW-0418">Kinase</keyword>
<proteinExistence type="inferred from homology"/>
<dbReference type="EC" id="2.7.1.24" evidence="5 6"/>
<dbReference type="SUPFAM" id="SSF52540">
    <property type="entry name" value="P-loop containing nucleoside triphosphate hydrolases"/>
    <property type="match status" value="1"/>
</dbReference>
<dbReference type="NCBIfam" id="TIGR00152">
    <property type="entry name" value="dephospho-CoA kinase"/>
    <property type="match status" value="1"/>
</dbReference>
<keyword evidence="5" id="KW-0963">Cytoplasm</keyword>
<dbReference type="InterPro" id="IPR027417">
    <property type="entry name" value="P-loop_NTPase"/>
</dbReference>
<dbReference type="KEGG" id="gog:C1280_16940"/>
<dbReference type="Proteomes" id="UP000245802">
    <property type="component" value="Chromosome"/>
</dbReference>
<evidence type="ECO:0000256" key="3">
    <source>
        <dbReference type="ARBA" id="ARBA00022840"/>
    </source>
</evidence>
<dbReference type="GO" id="GO:0005524">
    <property type="term" value="F:ATP binding"/>
    <property type="evidence" value="ECO:0007669"/>
    <property type="project" value="UniProtKB-UniRule"/>
</dbReference>
<dbReference type="CDD" id="cd02022">
    <property type="entry name" value="DPCK"/>
    <property type="match status" value="1"/>
</dbReference>
<dbReference type="UniPathway" id="UPA00241">
    <property type="reaction ID" value="UER00356"/>
</dbReference>
<evidence type="ECO:0000256" key="1">
    <source>
        <dbReference type="ARBA" id="ARBA00009018"/>
    </source>
</evidence>
<comment type="pathway">
    <text evidence="5">Cofactor biosynthesis; coenzyme A biosynthesis; CoA from (R)-pantothenate: step 5/5.</text>
</comment>
<dbReference type="PANTHER" id="PTHR10695">
    <property type="entry name" value="DEPHOSPHO-COA KINASE-RELATED"/>
    <property type="match status" value="1"/>
</dbReference>
<keyword evidence="5" id="KW-0808">Transferase</keyword>
<dbReference type="Pfam" id="PF01121">
    <property type="entry name" value="CoaE"/>
    <property type="match status" value="1"/>
</dbReference>
<comment type="catalytic activity">
    <reaction evidence="5">
        <text>3'-dephospho-CoA + ATP = ADP + CoA + H(+)</text>
        <dbReference type="Rhea" id="RHEA:18245"/>
        <dbReference type="ChEBI" id="CHEBI:15378"/>
        <dbReference type="ChEBI" id="CHEBI:30616"/>
        <dbReference type="ChEBI" id="CHEBI:57287"/>
        <dbReference type="ChEBI" id="CHEBI:57328"/>
        <dbReference type="ChEBI" id="CHEBI:456216"/>
        <dbReference type="EC" id="2.7.1.24"/>
    </reaction>
</comment>
<dbReference type="InterPro" id="IPR001977">
    <property type="entry name" value="Depp_CoAkinase"/>
</dbReference>
<name>A0A2Z3H2E6_9BACT</name>
<keyword evidence="2 5" id="KW-0547">Nucleotide-binding</keyword>
<keyword evidence="4 5" id="KW-0173">Coenzyme A biosynthesis</keyword>
<evidence type="ECO:0000256" key="6">
    <source>
        <dbReference type="NCBIfam" id="TIGR00152"/>
    </source>
</evidence>
<dbReference type="GO" id="GO:0005737">
    <property type="term" value="C:cytoplasm"/>
    <property type="evidence" value="ECO:0007669"/>
    <property type="project" value="UniProtKB-SubCell"/>
</dbReference>
<gene>
    <name evidence="5" type="primary">coaE</name>
    <name evidence="7" type="ORF">C1280_16940</name>
</gene>
<dbReference type="Gene3D" id="3.40.50.300">
    <property type="entry name" value="P-loop containing nucleotide triphosphate hydrolases"/>
    <property type="match status" value="1"/>
</dbReference>
<dbReference type="PANTHER" id="PTHR10695:SF46">
    <property type="entry name" value="BIFUNCTIONAL COENZYME A SYNTHASE-RELATED"/>
    <property type="match status" value="1"/>
</dbReference>